<gene>
    <name evidence="1" type="ORF">Tci_447921</name>
</gene>
<organism evidence="1">
    <name type="scientific">Tanacetum cinerariifolium</name>
    <name type="common">Dalmatian daisy</name>
    <name type="synonym">Chrysanthemum cinerariifolium</name>
    <dbReference type="NCBI Taxonomy" id="118510"/>
    <lineage>
        <taxon>Eukaryota</taxon>
        <taxon>Viridiplantae</taxon>
        <taxon>Streptophyta</taxon>
        <taxon>Embryophyta</taxon>
        <taxon>Tracheophyta</taxon>
        <taxon>Spermatophyta</taxon>
        <taxon>Magnoliopsida</taxon>
        <taxon>eudicotyledons</taxon>
        <taxon>Gunneridae</taxon>
        <taxon>Pentapetalae</taxon>
        <taxon>asterids</taxon>
        <taxon>campanulids</taxon>
        <taxon>Asterales</taxon>
        <taxon>Asteraceae</taxon>
        <taxon>Asteroideae</taxon>
        <taxon>Anthemideae</taxon>
        <taxon>Anthemidinae</taxon>
        <taxon>Tanacetum</taxon>
    </lineage>
</organism>
<evidence type="ECO:0000313" key="1">
    <source>
        <dbReference type="EMBL" id="GEY75947.1"/>
    </source>
</evidence>
<accession>A0A699HTY3</accession>
<sequence>MNIALKWIYKVKLDEYGDVQKNKARIKKLNSLRERNVSLEGQVPALESAVVSGLEVTCSGPPDEVMGYKLFKERVEEMQDEKIRVLSDRVAVIDSDLVEMVLHMDAEFYREAIGRAIDKGMQDGLTAGIKHGRAERSIADVAAFIPFAEGDYVAAINALRDVNFPLLTQLEANKDSSMANIMDLLRLEGPAAKAFEASQQQPSPEQLMVLIHRLDDHVIIGETPLAFSLEVAYNRVQRVRRDATARRLSLTDSILPLVEPLSAKNLTGEASSSAVLATAVTTALLTTFAQTDPVPSVLST</sequence>
<proteinExistence type="predicted"/>
<dbReference type="EMBL" id="BKCJ010207020">
    <property type="protein sequence ID" value="GEY75947.1"/>
    <property type="molecule type" value="Genomic_DNA"/>
</dbReference>
<evidence type="ECO:0008006" key="2">
    <source>
        <dbReference type="Google" id="ProtNLM"/>
    </source>
</evidence>
<name>A0A699HTY3_TANCI</name>
<reference evidence="1" key="1">
    <citation type="journal article" date="2019" name="Sci. Rep.">
        <title>Draft genome of Tanacetum cinerariifolium, the natural source of mosquito coil.</title>
        <authorList>
            <person name="Yamashiro T."/>
            <person name="Shiraishi A."/>
            <person name="Satake H."/>
            <person name="Nakayama K."/>
        </authorList>
    </citation>
    <scope>NUCLEOTIDE SEQUENCE</scope>
</reference>
<protein>
    <recommendedName>
        <fullName evidence="2">Transposase (Putative), gypsy type</fullName>
    </recommendedName>
</protein>
<comment type="caution">
    <text evidence="1">The sequence shown here is derived from an EMBL/GenBank/DDBJ whole genome shotgun (WGS) entry which is preliminary data.</text>
</comment>
<dbReference type="AlphaFoldDB" id="A0A699HTY3"/>